<dbReference type="AlphaFoldDB" id="A0A200QMD6"/>
<protein>
    <submittedName>
        <fullName evidence="1">Uncharacterized protein</fullName>
    </submittedName>
</protein>
<gene>
    <name evidence="1" type="ORF">BVC80_1165g13</name>
</gene>
<organism evidence="1 2">
    <name type="scientific">Macleaya cordata</name>
    <name type="common">Five-seeded plume-poppy</name>
    <name type="synonym">Bocconia cordata</name>
    <dbReference type="NCBI Taxonomy" id="56857"/>
    <lineage>
        <taxon>Eukaryota</taxon>
        <taxon>Viridiplantae</taxon>
        <taxon>Streptophyta</taxon>
        <taxon>Embryophyta</taxon>
        <taxon>Tracheophyta</taxon>
        <taxon>Spermatophyta</taxon>
        <taxon>Magnoliopsida</taxon>
        <taxon>Ranunculales</taxon>
        <taxon>Papaveraceae</taxon>
        <taxon>Papaveroideae</taxon>
        <taxon>Macleaya</taxon>
    </lineage>
</organism>
<dbReference type="Proteomes" id="UP000195402">
    <property type="component" value="Unassembled WGS sequence"/>
</dbReference>
<dbReference type="EMBL" id="MVGT01001646">
    <property type="protein sequence ID" value="OVA11582.1"/>
    <property type="molecule type" value="Genomic_DNA"/>
</dbReference>
<reference evidence="1 2" key="1">
    <citation type="journal article" date="2017" name="Mol. Plant">
        <title>The Genome of Medicinal Plant Macleaya cordata Provides New Insights into Benzylisoquinoline Alkaloids Metabolism.</title>
        <authorList>
            <person name="Liu X."/>
            <person name="Liu Y."/>
            <person name="Huang P."/>
            <person name="Ma Y."/>
            <person name="Qing Z."/>
            <person name="Tang Q."/>
            <person name="Cao H."/>
            <person name="Cheng P."/>
            <person name="Zheng Y."/>
            <person name="Yuan Z."/>
            <person name="Zhou Y."/>
            <person name="Liu J."/>
            <person name="Tang Z."/>
            <person name="Zhuo Y."/>
            <person name="Zhang Y."/>
            <person name="Yu L."/>
            <person name="Huang J."/>
            <person name="Yang P."/>
            <person name="Peng Q."/>
            <person name="Zhang J."/>
            <person name="Jiang W."/>
            <person name="Zhang Z."/>
            <person name="Lin K."/>
            <person name="Ro D.K."/>
            <person name="Chen X."/>
            <person name="Xiong X."/>
            <person name="Shang Y."/>
            <person name="Huang S."/>
            <person name="Zeng J."/>
        </authorList>
    </citation>
    <scope>NUCLEOTIDE SEQUENCE [LARGE SCALE GENOMIC DNA]</scope>
    <source>
        <strain evidence="2">cv. BLH2017</strain>
        <tissue evidence="1">Root</tissue>
    </source>
</reference>
<sequence>MESVQLEHENVTELVLVTLRDGVEEGRRFSNEETDPMTSKELNEEPYESTINLWINSSVDSSISVGSDLHLVSPKLHPDSLSLWLQWVPLTKPLPMSRRLILQHAHGQSPGLLPLLGSLRFHVRNTANKAIATPITGVIPHPGATLPYSEFNGFNKSPTIVRLGPDHYSFFSIESVITTTYIPRNCAP</sequence>
<proteinExistence type="predicted"/>
<dbReference type="OrthoDB" id="414309at2759"/>
<evidence type="ECO:0000313" key="1">
    <source>
        <dbReference type="EMBL" id="OVA11582.1"/>
    </source>
</evidence>
<keyword evidence="2" id="KW-1185">Reference proteome</keyword>
<accession>A0A200QMD6</accession>
<name>A0A200QMD6_MACCD</name>
<evidence type="ECO:0000313" key="2">
    <source>
        <dbReference type="Proteomes" id="UP000195402"/>
    </source>
</evidence>
<dbReference type="STRING" id="56857.A0A200QMD6"/>
<comment type="caution">
    <text evidence="1">The sequence shown here is derived from an EMBL/GenBank/DDBJ whole genome shotgun (WGS) entry which is preliminary data.</text>
</comment>
<dbReference type="InParanoid" id="A0A200QMD6"/>